<dbReference type="OMA" id="NANSCLC"/>
<name>S8ABF4_DACHA</name>
<feature type="signal peptide" evidence="2">
    <location>
        <begin position="1"/>
        <end position="24"/>
    </location>
</feature>
<organism evidence="4 5">
    <name type="scientific">Dactylellina haptotyla (strain CBS 200.50)</name>
    <name type="common">Nematode-trapping fungus</name>
    <name type="synonym">Monacrosporium haptotylum</name>
    <dbReference type="NCBI Taxonomy" id="1284197"/>
    <lineage>
        <taxon>Eukaryota</taxon>
        <taxon>Fungi</taxon>
        <taxon>Dikarya</taxon>
        <taxon>Ascomycota</taxon>
        <taxon>Pezizomycotina</taxon>
        <taxon>Orbiliomycetes</taxon>
        <taxon>Orbiliales</taxon>
        <taxon>Orbiliaceae</taxon>
        <taxon>Dactylellina</taxon>
    </lineage>
</organism>
<dbReference type="AlphaFoldDB" id="S8ABF4"/>
<evidence type="ECO:0000256" key="1">
    <source>
        <dbReference type="SAM" id="Phobius"/>
    </source>
</evidence>
<gene>
    <name evidence="4" type="ORF">H072_7818</name>
</gene>
<accession>S8ABF4</accession>
<feature type="transmembrane region" description="Helical" evidence="1">
    <location>
        <begin position="197"/>
        <end position="218"/>
    </location>
</feature>
<keyword evidence="1" id="KW-0472">Membrane</keyword>
<proteinExistence type="predicted"/>
<evidence type="ECO:0000259" key="3">
    <source>
        <dbReference type="Pfam" id="PF04478"/>
    </source>
</evidence>
<dbReference type="HOGENOM" id="CLU_1137769_0_0_1"/>
<protein>
    <recommendedName>
        <fullName evidence="3">Mid2 domain-containing protein</fullName>
    </recommendedName>
</protein>
<reference evidence="4 5" key="1">
    <citation type="journal article" date="2013" name="PLoS Genet.">
        <title>Genomic mechanisms accounting for the adaptation to parasitism in nematode-trapping fungi.</title>
        <authorList>
            <person name="Meerupati T."/>
            <person name="Andersson K.M."/>
            <person name="Friman E."/>
            <person name="Kumar D."/>
            <person name="Tunlid A."/>
            <person name="Ahren D."/>
        </authorList>
    </citation>
    <scope>NUCLEOTIDE SEQUENCE [LARGE SCALE GENOMIC DNA]</scope>
    <source>
        <strain evidence="4 5">CBS 200.50</strain>
    </source>
</reference>
<dbReference type="Pfam" id="PF04478">
    <property type="entry name" value="Mid2"/>
    <property type="match status" value="1"/>
</dbReference>
<evidence type="ECO:0000256" key="2">
    <source>
        <dbReference type="SAM" id="SignalP"/>
    </source>
</evidence>
<keyword evidence="1" id="KW-1133">Transmembrane helix</keyword>
<keyword evidence="1" id="KW-0812">Transmembrane</keyword>
<keyword evidence="5" id="KW-1185">Reference proteome</keyword>
<dbReference type="STRING" id="1284197.S8ABF4"/>
<dbReference type="InterPro" id="IPR007567">
    <property type="entry name" value="Mid2_dom"/>
</dbReference>
<evidence type="ECO:0000313" key="4">
    <source>
        <dbReference type="EMBL" id="EPS38431.1"/>
    </source>
</evidence>
<keyword evidence="2" id="KW-0732">Signal</keyword>
<feature type="domain" description="Mid2" evidence="3">
    <location>
        <begin position="152"/>
        <end position="219"/>
    </location>
</feature>
<feature type="chain" id="PRO_5004548372" description="Mid2 domain-containing protein" evidence="2">
    <location>
        <begin position="25"/>
        <end position="239"/>
    </location>
</feature>
<dbReference type="Proteomes" id="UP000015100">
    <property type="component" value="Unassembled WGS sequence"/>
</dbReference>
<reference evidence="5" key="2">
    <citation type="submission" date="2013-04" db="EMBL/GenBank/DDBJ databases">
        <title>Genomic mechanisms accounting for the adaptation to parasitism in nematode-trapping fungi.</title>
        <authorList>
            <person name="Ahren D.G."/>
        </authorList>
    </citation>
    <scope>NUCLEOTIDE SEQUENCE [LARGE SCALE GENOMIC DNA]</scope>
    <source>
        <strain evidence="5">CBS 200.50</strain>
    </source>
</reference>
<comment type="caution">
    <text evidence="4">The sequence shown here is derived from an EMBL/GenBank/DDBJ whole genome shotgun (WGS) entry which is preliminary data.</text>
</comment>
<sequence length="239" mass="25016">MPHLLRNVVSLMFLAFALIRQSVAQRGEGIGFSDQTSFNALRACATCCFEGLGCGDTGVATALGCNANSCLCARTDILASAITYVSACVSSRCDGATEDISLAGMIFADHCNAYLGTTKVPTGVDSARTTDAGADQATVTLLRTVTETIPLRTITTTLETATIRETLEITATVTSLVATNTSDQFSRAGGLTQSEKVGVGVGVGLGVPLLALAIVFIYQWFQGGFMKPPEIPYSIQSYT</sequence>
<dbReference type="EMBL" id="AQGS01000552">
    <property type="protein sequence ID" value="EPS38431.1"/>
    <property type="molecule type" value="Genomic_DNA"/>
</dbReference>
<evidence type="ECO:0000313" key="5">
    <source>
        <dbReference type="Proteomes" id="UP000015100"/>
    </source>
</evidence>